<comment type="function">
    <text evidence="8">Toxic component of a toxin-antitoxin (TA) system. An RNase.</text>
</comment>
<keyword evidence="5 8" id="KW-0378">Hydrolase</keyword>
<dbReference type="EC" id="3.1.-.-" evidence="8"/>
<evidence type="ECO:0000256" key="3">
    <source>
        <dbReference type="ARBA" id="ARBA00022722"/>
    </source>
</evidence>
<comment type="caution">
    <text evidence="10">The sequence shown here is derived from an EMBL/GenBank/DDBJ whole genome shotgun (WGS) entry which is preliminary data.</text>
</comment>
<dbReference type="InterPro" id="IPR022907">
    <property type="entry name" value="VapC_family"/>
</dbReference>
<feature type="binding site" evidence="8">
    <location>
        <position position="5"/>
    </location>
    <ligand>
        <name>Mg(2+)</name>
        <dbReference type="ChEBI" id="CHEBI:18420"/>
    </ligand>
</feature>
<accession>A0A846MYF7</accession>
<evidence type="ECO:0000256" key="5">
    <source>
        <dbReference type="ARBA" id="ARBA00022801"/>
    </source>
</evidence>
<keyword evidence="3 8" id="KW-0540">Nuclease</keyword>
<feature type="domain" description="PIN" evidence="9">
    <location>
        <begin position="3"/>
        <end position="119"/>
    </location>
</feature>
<name>A0A846MYF7_9PROT</name>
<evidence type="ECO:0000313" key="10">
    <source>
        <dbReference type="EMBL" id="NIK88269.1"/>
    </source>
</evidence>
<keyword evidence="6 8" id="KW-0460">Magnesium</keyword>
<dbReference type="InterPro" id="IPR029060">
    <property type="entry name" value="PIN-like_dom_sf"/>
</dbReference>
<evidence type="ECO:0000259" key="9">
    <source>
        <dbReference type="Pfam" id="PF01850"/>
    </source>
</evidence>
<comment type="similarity">
    <text evidence="7 8">Belongs to the PINc/VapC protein family.</text>
</comment>
<dbReference type="GO" id="GO:0000287">
    <property type="term" value="F:magnesium ion binding"/>
    <property type="evidence" value="ECO:0007669"/>
    <property type="project" value="UniProtKB-UniRule"/>
</dbReference>
<keyword evidence="8" id="KW-0800">Toxin</keyword>
<dbReference type="InterPro" id="IPR002716">
    <property type="entry name" value="PIN_dom"/>
</dbReference>
<evidence type="ECO:0000256" key="6">
    <source>
        <dbReference type="ARBA" id="ARBA00022842"/>
    </source>
</evidence>
<keyword evidence="4 8" id="KW-0479">Metal-binding</keyword>
<comment type="cofactor">
    <cofactor evidence="1 8">
        <name>Mg(2+)</name>
        <dbReference type="ChEBI" id="CHEBI:18420"/>
    </cofactor>
</comment>
<dbReference type="GO" id="GO:0004540">
    <property type="term" value="F:RNA nuclease activity"/>
    <property type="evidence" value="ECO:0007669"/>
    <property type="project" value="InterPro"/>
</dbReference>
<organism evidence="10 11">
    <name type="scientific">Rhizomicrobium palustre</name>
    <dbReference type="NCBI Taxonomy" id="189966"/>
    <lineage>
        <taxon>Bacteria</taxon>
        <taxon>Pseudomonadati</taxon>
        <taxon>Pseudomonadota</taxon>
        <taxon>Alphaproteobacteria</taxon>
        <taxon>Micropepsales</taxon>
        <taxon>Micropepsaceae</taxon>
        <taxon>Rhizomicrobium</taxon>
    </lineage>
</organism>
<evidence type="ECO:0000256" key="7">
    <source>
        <dbReference type="ARBA" id="ARBA00038093"/>
    </source>
</evidence>
<evidence type="ECO:0000256" key="1">
    <source>
        <dbReference type="ARBA" id="ARBA00001946"/>
    </source>
</evidence>
<reference evidence="10 11" key="1">
    <citation type="submission" date="2020-03" db="EMBL/GenBank/DDBJ databases">
        <title>Genomic Encyclopedia of Type Strains, Phase IV (KMG-IV): sequencing the most valuable type-strain genomes for metagenomic binning, comparative biology and taxonomic classification.</title>
        <authorList>
            <person name="Goeker M."/>
        </authorList>
    </citation>
    <scope>NUCLEOTIDE SEQUENCE [LARGE SCALE GENOMIC DNA]</scope>
    <source>
        <strain evidence="10 11">DSM 19867</strain>
    </source>
</reference>
<evidence type="ECO:0000256" key="8">
    <source>
        <dbReference type="HAMAP-Rule" id="MF_00265"/>
    </source>
</evidence>
<gene>
    <name evidence="8" type="primary">vapC</name>
    <name evidence="10" type="ORF">FHS83_001587</name>
</gene>
<dbReference type="HAMAP" id="MF_00265">
    <property type="entry name" value="VapC_Nob1"/>
    <property type="match status" value="1"/>
</dbReference>
<dbReference type="PANTHER" id="PTHR33653:SF1">
    <property type="entry name" value="RIBONUCLEASE VAPC2"/>
    <property type="match status" value="1"/>
</dbReference>
<keyword evidence="11" id="KW-1185">Reference proteome</keyword>
<dbReference type="PANTHER" id="PTHR33653">
    <property type="entry name" value="RIBONUCLEASE VAPC2"/>
    <property type="match status" value="1"/>
</dbReference>
<dbReference type="GO" id="GO:0016787">
    <property type="term" value="F:hydrolase activity"/>
    <property type="evidence" value="ECO:0007669"/>
    <property type="project" value="UniProtKB-KW"/>
</dbReference>
<dbReference type="CDD" id="cd18746">
    <property type="entry name" value="PIN_VapC4-5_FitB-like"/>
    <property type="match status" value="1"/>
</dbReference>
<evidence type="ECO:0000256" key="4">
    <source>
        <dbReference type="ARBA" id="ARBA00022723"/>
    </source>
</evidence>
<protein>
    <recommendedName>
        <fullName evidence="8">Ribonuclease VapC</fullName>
        <shortName evidence="8">RNase VapC</shortName>
        <ecNumber evidence="8">3.1.-.-</ecNumber>
    </recommendedName>
    <alternativeName>
        <fullName evidence="8">Toxin VapC</fullName>
    </alternativeName>
</protein>
<dbReference type="SUPFAM" id="SSF88723">
    <property type="entry name" value="PIN domain-like"/>
    <property type="match status" value="1"/>
</dbReference>
<evidence type="ECO:0000256" key="2">
    <source>
        <dbReference type="ARBA" id="ARBA00022649"/>
    </source>
</evidence>
<dbReference type="RefSeq" id="WP_167082460.1">
    <property type="nucleotide sequence ID" value="NZ_BAAADC010000001.1"/>
</dbReference>
<sequence length="146" mass="16306">MFLLDTHVVTELRRRERVDEGLAEWAASVAPADLYLSALSLMELEMGLVSLEQRSSARAQPLRLWLETKVVPAFAGRILAIDSQTARRAASLQVLHRRPERNSLIAATALVHGLSLVTRHRAEFEPFGLRLLSPWTVTDNNKGQAL</sequence>
<proteinExistence type="inferred from homology"/>
<dbReference type="GO" id="GO:0090729">
    <property type="term" value="F:toxin activity"/>
    <property type="evidence" value="ECO:0007669"/>
    <property type="project" value="UniProtKB-KW"/>
</dbReference>
<dbReference type="Proteomes" id="UP000570514">
    <property type="component" value="Unassembled WGS sequence"/>
</dbReference>
<dbReference type="AlphaFoldDB" id="A0A846MYF7"/>
<evidence type="ECO:0000313" key="11">
    <source>
        <dbReference type="Proteomes" id="UP000570514"/>
    </source>
</evidence>
<dbReference type="Gene3D" id="3.40.50.1010">
    <property type="entry name" value="5'-nuclease"/>
    <property type="match status" value="1"/>
</dbReference>
<comment type="caution">
    <text evidence="8">Lacks conserved residue(s) required for the propagation of feature annotation.</text>
</comment>
<dbReference type="InterPro" id="IPR050556">
    <property type="entry name" value="Type_II_TA_system_RNase"/>
</dbReference>
<dbReference type="Pfam" id="PF01850">
    <property type="entry name" value="PIN"/>
    <property type="match status" value="1"/>
</dbReference>
<keyword evidence="2 8" id="KW-1277">Toxin-antitoxin system</keyword>
<dbReference type="EMBL" id="JAASRM010000001">
    <property type="protein sequence ID" value="NIK88269.1"/>
    <property type="molecule type" value="Genomic_DNA"/>
</dbReference>